<feature type="region of interest" description="Disordered" evidence="1">
    <location>
        <begin position="34"/>
        <end position="66"/>
    </location>
</feature>
<proteinExistence type="predicted"/>
<feature type="compositionally biased region" description="Low complexity" evidence="1">
    <location>
        <begin position="38"/>
        <end position="54"/>
    </location>
</feature>
<sequence length="66" mass="7028">MALFCWVSGAPSYLSGGMGFRRDFLLSSDISESEELSVSESELSGSDGEMSDSLRGSILESVVSEL</sequence>
<dbReference type="EMBL" id="DS547146">
    <property type="protein sequence ID" value="EDR00763.1"/>
    <property type="molecule type" value="Genomic_DNA"/>
</dbReference>
<keyword evidence="3" id="KW-1185">Reference proteome</keyword>
<dbReference type="KEGG" id="lbc:LACBIDRAFT_313002"/>
<dbReference type="HOGENOM" id="CLU_2831615_0_0_1"/>
<dbReference type="InParanoid" id="B0DXB6"/>
<organism evidence="3">
    <name type="scientific">Laccaria bicolor (strain S238N-H82 / ATCC MYA-4686)</name>
    <name type="common">Bicoloured deceiver</name>
    <name type="synonym">Laccaria laccata var. bicolor</name>
    <dbReference type="NCBI Taxonomy" id="486041"/>
    <lineage>
        <taxon>Eukaryota</taxon>
        <taxon>Fungi</taxon>
        <taxon>Dikarya</taxon>
        <taxon>Basidiomycota</taxon>
        <taxon>Agaricomycotina</taxon>
        <taxon>Agaricomycetes</taxon>
        <taxon>Agaricomycetidae</taxon>
        <taxon>Agaricales</taxon>
        <taxon>Agaricineae</taxon>
        <taxon>Hydnangiaceae</taxon>
        <taxon>Laccaria</taxon>
    </lineage>
</organism>
<accession>B0DXB6</accession>
<dbReference type="RefSeq" id="XP_001888555.1">
    <property type="nucleotide sequence ID" value="XM_001888520.1"/>
</dbReference>
<name>B0DXB6_LACBS</name>
<dbReference type="Proteomes" id="UP000001194">
    <property type="component" value="Unassembled WGS sequence"/>
</dbReference>
<protein>
    <submittedName>
        <fullName evidence="2">Predicted protein</fullName>
    </submittedName>
</protein>
<dbReference type="GeneID" id="6084214"/>
<gene>
    <name evidence="2" type="ORF">LACBIDRAFT_313002</name>
</gene>
<evidence type="ECO:0000313" key="2">
    <source>
        <dbReference type="EMBL" id="EDR00763.1"/>
    </source>
</evidence>
<evidence type="ECO:0000256" key="1">
    <source>
        <dbReference type="SAM" id="MobiDB-lite"/>
    </source>
</evidence>
<dbReference type="AlphaFoldDB" id="B0DXB6"/>
<reference evidence="2 3" key="1">
    <citation type="journal article" date="2008" name="Nature">
        <title>The genome of Laccaria bicolor provides insights into mycorrhizal symbiosis.</title>
        <authorList>
            <person name="Martin F."/>
            <person name="Aerts A."/>
            <person name="Ahren D."/>
            <person name="Brun A."/>
            <person name="Danchin E.G.J."/>
            <person name="Duchaussoy F."/>
            <person name="Gibon J."/>
            <person name="Kohler A."/>
            <person name="Lindquist E."/>
            <person name="Pereda V."/>
            <person name="Salamov A."/>
            <person name="Shapiro H.J."/>
            <person name="Wuyts J."/>
            <person name="Blaudez D."/>
            <person name="Buee M."/>
            <person name="Brokstein P."/>
            <person name="Canbaeck B."/>
            <person name="Cohen D."/>
            <person name="Courty P.E."/>
            <person name="Coutinho P.M."/>
            <person name="Delaruelle C."/>
            <person name="Detter J.C."/>
            <person name="Deveau A."/>
            <person name="DiFazio S."/>
            <person name="Duplessis S."/>
            <person name="Fraissinet-Tachet L."/>
            <person name="Lucic E."/>
            <person name="Frey-Klett P."/>
            <person name="Fourrey C."/>
            <person name="Feussner I."/>
            <person name="Gay G."/>
            <person name="Grimwood J."/>
            <person name="Hoegger P.J."/>
            <person name="Jain P."/>
            <person name="Kilaru S."/>
            <person name="Labbe J."/>
            <person name="Lin Y.C."/>
            <person name="Legue V."/>
            <person name="Le Tacon F."/>
            <person name="Marmeisse R."/>
            <person name="Melayah D."/>
            <person name="Montanini B."/>
            <person name="Muratet M."/>
            <person name="Nehls U."/>
            <person name="Niculita-Hirzel H."/>
            <person name="Oudot-Le Secq M.P."/>
            <person name="Peter M."/>
            <person name="Quesneville H."/>
            <person name="Rajashekar B."/>
            <person name="Reich M."/>
            <person name="Rouhier N."/>
            <person name="Schmutz J."/>
            <person name="Yin T."/>
            <person name="Chalot M."/>
            <person name="Henrissat B."/>
            <person name="Kuees U."/>
            <person name="Lucas S."/>
            <person name="Van de Peer Y."/>
            <person name="Podila G.K."/>
            <person name="Polle A."/>
            <person name="Pukkila P.J."/>
            <person name="Richardson P.M."/>
            <person name="Rouze P."/>
            <person name="Sanders I.R."/>
            <person name="Stajich J.E."/>
            <person name="Tunlid A."/>
            <person name="Tuskan G."/>
            <person name="Grigoriev I.V."/>
        </authorList>
    </citation>
    <scope>NUCLEOTIDE SEQUENCE [LARGE SCALE GENOMIC DNA]</scope>
    <source>
        <strain evidence="3">S238N-H82 / ATCC MYA-4686</strain>
    </source>
</reference>
<evidence type="ECO:0000313" key="3">
    <source>
        <dbReference type="Proteomes" id="UP000001194"/>
    </source>
</evidence>